<sequence>MGLGASNGRMRRFFRPSIMLATALLVTACAIPETSAGERDLDTIYMFAGTGGAMAYTIDEDGANLPKEHSPWRFRRAVSTDGLTFKQGTDKAALEEVKAKGFVVAIFNMTIESMPMKQGKPED</sequence>
<dbReference type="Proteomes" id="UP000612349">
    <property type="component" value="Unassembled WGS sequence"/>
</dbReference>
<reference evidence="1" key="1">
    <citation type="journal article" date="2014" name="Int. J. Syst. Evol. Microbiol.">
        <title>Complete genome sequence of Corynebacterium casei LMG S-19264T (=DSM 44701T), isolated from a smear-ripened cheese.</title>
        <authorList>
            <consortium name="US DOE Joint Genome Institute (JGI-PGF)"/>
            <person name="Walter F."/>
            <person name="Albersmeier A."/>
            <person name="Kalinowski J."/>
            <person name="Ruckert C."/>
        </authorList>
    </citation>
    <scope>NUCLEOTIDE SEQUENCE</scope>
    <source>
        <strain evidence="1">CGMCC 1.15360</strain>
    </source>
</reference>
<dbReference type="AlphaFoldDB" id="A0A916YQ12"/>
<accession>A0A916YQ12</accession>
<evidence type="ECO:0000313" key="1">
    <source>
        <dbReference type="EMBL" id="GGD55700.1"/>
    </source>
</evidence>
<evidence type="ECO:0000313" key="2">
    <source>
        <dbReference type="Proteomes" id="UP000612349"/>
    </source>
</evidence>
<protein>
    <submittedName>
        <fullName evidence="1">Uncharacterized protein</fullName>
    </submittedName>
</protein>
<keyword evidence="2" id="KW-1185">Reference proteome</keyword>
<organism evidence="1 2">
    <name type="scientific">Croceicoccus mobilis</name>
    <dbReference type="NCBI Taxonomy" id="1703339"/>
    <lineage>
        <taxon>Bacteria</taxon>
        <taxon>Pseudomonadati</taxon>
        <taxon>Pseudomonadota</taxon>
        <taxon>Alphaproteobacteria</taxon>
        <taxon>Sphingomonadales</taxon>
        <taxon>Erythrobacteraceae</taxon>
        <taxon>Croceicoccus</taxon>
    </lineage>
</organism>
<reference evidence="1" key="2">
    <citation type="submission" date="2020-09" db="EMBL/GenBank/DDBJ databases">
        <authorList>
            <person name="Sun Q."/>
            <person name="Zhou Y."/>
        </authorList>
    </citation>
    <scope>NUCLEOTIDE SEQUENCE</scope>
    <source>
        <strain evidence="1">CGMCC 1.15360</strain>
    </source>
</reference>
<name>A0A916YQ12_9SPHN</name>
<dbReference type="EMBL" id="BMIP01000001">
    <property type="protein sequence ID" value="GGD55700.1"/>
    <property type="molecule type" value="Genomic_DNA"/>
</dbReference>
<proteinExistence type="predicted"/>
<gene>
    <name evidence="1" type="ORF">GCM10010990_01030</name>
</gene>
<comment type="caution">
    <text evidence="1">The sequence shown here is derived from an EMBL/GenBank/DDBJ whole genome shotgun (WGS) entry which is preliminary data.</text>
</comment>